<dbReference type="AlphaFoldDB" id="A0A1B6LWF4"/>
<evidence type="ECO:0000313" key="2">
    <source>
        <dbReference type="EMBL" id="JAT28009.1"/>
    </source>
</evidence>
<feature type="compositionally biased region" description="Polar residues" evidence="1">
    <location>
        <begin position="61"/>
        <end position="76"/>
    </location>
</feature>
<feature type="region of interest" description="Disordered" evidence="1">
    <location>
        <begin position="172"/>
        <end position="192"/>
    </location>
</feature>
<name>A0A1B6LWF4_9HEMI</name>
<feature type="compositionally biased region" description="Polar residues" evidence="1">
    <location>
        <begin position="84"/>
        <end position="95"/>
    </location>
</feature>
<sequence>FHQNPLFGSTNFRTFQGGEYPLFLPFAFQNHGLANELPKLQNNYQQNEYNSNLEEQSQSNGGASATSTDGSQNVQSGHDFIPQRQPNTKDNQKVQQYEQAEVNQNQIYYQQQDPYHPYHLGQLPQEDYDVQYQYPTKIGRLPNPYEYQNHVQSNAQHQQQRSPIYNNEYISTQTGASNYKRSNSIERSYTKN</sequence>
<organism evidence="2">
    <name type="scientific">Graphocephala atropunctata</name>
    <dbReference type="NCBI Taxonomy" id="36148"/>
    <lineage>
        <taxon>Eukaryota</taxon>
        <taxon>Metazoa</taxon>
        <taxon>Ecdysozoa</taxon>
        <taxon>Arthropoda</taxon>
        <taxon>Hexapoda</taxon>
        <taxon>Insecta</taxon>
        <taxon>Pterygota</taxon>
        <taxon>Neoptera</taxon>
        <taxon>Paraneoptera</taxon>
        <taxon>Hemiptera</taxon>
        <taxon>Auchenorrhyncha</taxon>
        <taxon>Membracoidea</taxon>
        <taxon>Cicadellidae</taxon>
        <taxon>Cicadellinae</taxon>
        <taxon>Cicadellini</taxon>
        <taxon>Graphocephala</taxon>
    </lineage>
</organism>
<feature type="region of interest" description="Disordered" evidence="1">
    <location>
        <begin position="52"/>
        <end position="95"/>
    </location>
</feature>
<accession>A0A1B6LWF4</accession>
<evidence type="ECO:0000256" key="1">
    <source>
        <dbReference type="SAM" id="MobiDB-lite"/>
    </source>
</evidence>
<gene>
    <name evidence="2" type="ORF">g.54006</name>
</gene>
<protein>
    <submittedName>
        <fullName evidence="2">Uncharacterized protein</fullName>
    </submittedName>
</protein>
<proteinExistence type="predicted"/>
<dbReference type="EMBL" id="GEBQ01011968">
    <property type="protein sequence ID" value="JAT28009.1"/>
    <property type="molecule type" value="Transcribed_RNA"/>
</dbReference>
<feature type="non-terminal residue" evidence="2">
    <location>
        <position position="1"/>
    </location>
</feature>
<reference evidence="2" key="1">
    <citation type="submission" date="2015-11" db="EMBL/GenBank/DDBJ databases">
        <title>De novo transcriptome assembly of four potential Pierce s Disease insect vectors from Arizona vineyards.</title>
        <authorList>
            <person name="Tassone E.E."/>
        </authorList>
    </citation>
    <scope>NUCLEOTIDE SEQUENCE</scope>
</reference>